<dbReference type="EMBL" id="GL349433">
    <property type="protein sequence ID" value="KNC45923.1"/>
    <property type="molecule type" value="Genomic_DNA"/>
</dbReference>
<evidence type="ECO:0000313" key="3">
    <source>
        <dbReference type="Proteomes" id="UP000054408"/>
    </source>
</evidence>
<dbReference type="Proteomes" id="UP000054408">
    <property type="component" value="Unassembled WGS sequence"/>
</dbReference>
<accession>A0A0L0D3P5</accession>
<feature type="region of interest" description="Disordered" evidence="1">
    <location>
        <begin position="267"/>
        <end position="302"/>
    </location>
</feature>
<dbReference type="GeneID" id="25569504"/>
<name>A0A0L0D3P5_THETB</name>
<gene>
    <name evidence="2" type="ORF">AMSG_11589</name>
</gene>
<organism evidence="2 3">
    <name type="scientific">Thecamonas trahens ATCC 50062</name>
    <dbReference type="NCBI Taxonomy" id="461836"/>
    <lineage>
        <taxon>Eukaryota</taxon>
        <taxon>Apusozoa</taxon>
        <taxon>Apusomonadida</taxon>
        <taxon>Apusomonadidae</taxon>
        <taxon>Thecamonas</taxon>
    </lineage>
</organism>
<dbReference type="RefSeq" id="XP_013763187.1">
    <property type="nucleotide sequence ID" value="XM_013907733.1"/>
</dbReference>
<evidence type="ECO:0000313" key="2">
    <source>
        <dbReference type="EMBL" id="KNC45923.1"/>
    </source>
</evidence>
<protein>
    <submittedName>
        <fullName evidence="2">Uncharacterized protein</fullName>
    </submittedName>
</protein>
<keyword evidence="3" id="KW-1185">Reference proteome</keyword>
<reference evidence="2 3" key="1">
    <citation type="submission" date="2010-05" db="EMBL/GenBank/DDBJ databases">
        <title>The Genome Sequence of Thecamonas trahens ATCC 50062.</title>
        <authorList>
            <consortium name="The Broad Institute Genome Sequencing Platform"/>
            <person name="Russ C."/>
            <person name="Cuomo C."/>
            <person name="Shea T."/>
            <person name="Young S.K."/>
            <person name="Zeng Q."/>
            <person name="Koehrsen M."/>
            <person name="Haas B."/>
            <person name="Borodovsky M."/>
            <person name="Guigo R."/>
            <person name="Alvarado L."/>
            <person name="Berlin A."/>
            <person name="Bochicchio J."/>
            <person name="Borenstein D."/>
            <person name="Chapman S."/>
            <person name="Chen Z."/>
            <person name="Freedman E."/>
            <person name="Gellesch M."/>
            <person name="Goldberg J."/>
            <person name="Griggs A."/>
            <person name="Gujja S."/>
            <person name="Heilman E."/>
            <person name="Heiman D."/>
            <person name="Hepburn T."/>
            <person name="Howarth C."/>
            <person name="Jen D."/>
            <person name="Larson L."/>
            <person name="Mehta T."/>
            <person name="Park D."/>
            <person name="Pearson M."/>
            <person name="Roberts A."/>
            <person name="Saif S."/>
            <person name="Shenoy N."/>
            <person name="Sisk P."/>
            <person name="Stolte C."/>
            <person name="Sykes S."/>
            <person name="Thomson T."/>
            <person name="Walk T."/>
            <person name="White J."/>
            <person name="Yandava C."/>
            <person name="Burger G."/>
            <person name="Gray M.W."/>
            <person name="Holland P.W.H."/>
            <person name="King N."/>
            <person name="Lang F.B.F."/>
            <person name="Roger A.J."/>
            <person name="Ruiz-Trillo I."/>
            <person name="Lander E."/>
            <person name="Nusbaum C."/>
        </authorList>
    </citation>
    <scope>NUCLEOTIDE SEQUENCE [LARGE SCALE GENOMIC DNA]</scope>
    <source>
        <strain evidence="2 3">ATCC 50062</strain>
    </source>
</reference>
<sequence length="393" mass="41462">MAHSFAEAAIASRSSLPASVVQVRSQPLPPFSSHITAEIVEMYTSVKSEPLRSPPRAPTSPTPTTLDIAPYTHTSLITAILSIATEAVSKARRTNSNGSGILLMQWQEFYALRTILLDTSHPEHVSLLNGAARAAEPGDRSALHLYVMAAASRAVVSRLKSFRAGSSTIEAGSTISPLTSAFLALHRAHYVHKAIDAPTMTACKLVLTARNHAALLARNAIVAHINSASLATVHTAFRRLATNYRSLLGLPPHPPPLQLPEREALAVPNRASSPAASPATPEPQPQPQPQLQPQPQPQSRSSFDLPLTRATFAMALTALRVVAAADKATHKDALIRGECAAVRHVLELMTSASLDANQALAVRPVAAGLLFLAAHSGLGSAAAAAVKDAVLPR</sequence>
<feature type="compositionally biased region" description="Pro residues" evidence="1">
    <location>
        <begin position="280"/>
        <end position="296"/>
    </location>
</feature>
<evidence type="ECO:0000256" key="1">
    <source>
        <dbReference type="SAM" id="MobiDB-lite"/>
    </source>
</evidence>
<proteinExistence type="predicted"/>
<dbReference type="AlphaFoldDB" id="A0A0L0D3P5"/>